<organism evidence="1 2">
    <name type="scientific">Lactobacillus colini</name>
    <dbReference type="NCBI Taxonomy" id="1819254"/>
    <lineage>
        <taxon>Bacteria</taxon>
        <taxon>Bacillati</taxon>
        <taxon>Bacillota</taxon>
        <taxon>Bacilli</taxon>
        <taxon>Lactobacillales</taxon>
        <taxon>Lactobacillaceae</taxon>
        <taxon>Lactobacillus</taxon>
    </lineage>
</organism>
<accession>A0ABS4MER9</accession>
<evidence type="ECO:0000313" key="2">
    <source>
        <dbReference type="Proteomes" id="UP001519292"/>
    </source>
</evidence>
<dbReference type="Proteomes" id="UP001519292">
    <property type="component" value="Unassembled WGS sequence"/>
</dbReference>
<evidence type="ECO:0000313" key="1">
    <source>
        <dbReference type="EMBL" id="MBP2058173.1"/>
    </source>
</evidence>
<dbReference type="EMBL" id="JAGGLU010000006">
    <property type="protein sequence ID" value="MBP2058173.1"/>
    <property type="molecule type" value="Genomic_DNA"/>
</dbReference>
<protein>
    <recommendedName>
        <fullName evidence="3">EF-hand domain-containing protein</fullName>
    </recommendedName>
</protein>
<evidence type="ECO:0008006" key="3">
    <source>
        <dbReference type="Google" id="ProtNLM"/>
    </source>
</evidence>
<sequence length="234" mass="26759">MTNNLHAENPEDLNIGIVLQYNIADKGAIDADNLVRYARDCGFRGVSINGADELQTKLLKQSCQTYSLKFCQARSAIKLEGPDILSEIMIARNESRNIYFEIDLNQDGQIDSDEVPAMDNLRQWIGRFGHAFYEARPTKEISTNSNAYIFKNAIAPYQIYIFIHQPLADKITLNGVPEIKRAIWIDTRKELNFNQDGNQITIDLPREDDDLKFTIYGLRLEAHRPEDDMGPTEF</sequence>
<dbReference type="RefSeq" id="WP_209686913.1">
    <property type="nucleotide sequence ID" value="NZ_JAGGLU010000006.1"/>
</dbReference>
<dbReference type="InterPro" id="IPR018247">
    <property type="entry name" value="EF_Hand_1_Ca_BS"/>
</dbReference>
<gene>
    <name evidence="1" type="ORF">J2Z60_001350</name>
</gene>
<proteinExistence type="predicted"/>
<name>A0ABS4MER9_9LACO</name>
<comment type="caution">
    <text evidence="1">The sequence shown here is derived from an EMBL/GenBank/DDBJ whole genome shotgun (WGS) entry which is preliminary data.</text>
</comment>
<dbReference type="PROSITE" id="PS00018">
    <property type="entry name" value="EF_HAND_1"/>
    <property type="match status" value="1"/>
</dbReference>
<reference evidence="1 2" key="1">
    <citation type="submission" date="2021-03" db="EMBL/GenBank/DDBJ databases">
        <title>Genomic Encyclopedia of Type Strains, Phase IV (KMG-IV): sequencing the most valuable type-strain genomes for metagenomic binning, comparative biology and taxonomic classification.</title>
        <authorList>
            <person name="Goeker M."/>
        </authorList>
    </citation>
    <scope>NUCLEOTIDE SEQUENCE [LARGE SCALE GENOMIC DNA]</scope>
    <source>
        <strain evidence="1 2">DSM 101872</strain>
    </source>
</reference>
<keyword evidence="2" id="KW-1185">Reference proteome</keyword>